<evidence type="ECO:0000313" key="2">
    <source>
        <dbReference type="EMBL" id="KAF0926452.1"/>
    </source>
</evidence>
<name>A0A6G1EPB9_9ORYZ</name>
<organism evidence="2 3">
    <name type="scientific">Oryza meyeriana var. granulata</name>
    <dbReference type="NCBI Taxonomy" id="110450"/>
    <lineage>
        <taxon>Eukaryota</taxon>
        <taxon>Viridiplantae</taxon>
        <taxon>Streptophyta</taxon>
        <taxon>Embryophyta</taxon>
        <taxon>Tracheophyta</taxon>
        <taxon>Spermatophyta</taxon>
        <taxon>Magnoliopsida</taxon>
        <taxon>Liliopsida</taxon>
        <taxon>Poales</taxon>
        <taxon>Poaceae</taxon>
        <taxon>BOP clade</taxon>
        <taxon>Oryzoideae</taxon>
        <taxon>Oryzeae</taxon>
        <taxon>Oryzinae</taxon>
        <taxon>Oryza</taxon>
        <taxon>Oryza meyeriana</taxon>
    </lineage>
</organism>
<protein>
    <submittedName>
        <fullName evidence="2">Uncharacterized protein</fullName>
    </submittedName>
</protein>
<accession>A0A6G1EPB9</accession>
<feature type="region of interest" description="Disordered" evidence="1">
    <location>
        <begin position="1"/>
        <end position="24"/>
    </location>
</feature>
<proteinExistence type="predicted"/>
<sequence length="148" mass="16562">MFEMNRGVTARAKAKAKASKGQIPSIKDRNQWPQVEKGFKLHPPNAEKKGVGWYRKNRFKSCLEHPKTTRKAGIKRQVKCSKCGREQPNLSPKREGQGRTMMYKHQAKLGSARAQPANSLGPVTRRMSTMAQAGEGSLQPITGRECML</sequence>
<keyword evidence="3" id="KW-1185">Reference proteome</keyword>
<dbReference type="Proteomes" id="UP000479710">
    <property type="component" value="Unassembled WGS sequence"/>
</dbReference>
<evidence type="ECO:0000313" key="3">
    <source>
        <dbReference type="Proteomes" id="UP000479710"/>
    </source>
</evidence>
<evidence type="ECO:0000256" key="1">
    <source>
        <dbReference type="SAM" id="MobiDB-lite"/>
    </source>
</evidence>
<dbReference type="AlphaFoldDB" id="A0A6G1EPB9"/>
<dbReference type="EMBL" id="SPHZ02000003">
    <property type="protein sequence ID" value="KAF0926452.1"/>
    <property type="molecule type" value="Genomic_DNA"/>
</dbReference>
<reference evidence="2 3" key="1">
    <citation type="submission" date="2019-11" db="EMBL/GenBank/DDBJ databases">
        <title>Whole genome sequence of Oryza granulata.</title>
        <authorList>
            <person name="Li W."/>
        </authorList>
    </citation>
    <scope>NUCLEOTIDE SEQUENCE [LARGE SCALE GENOMIC DNA]</scope>
    <source>
        <strain evidence="3">cv. Menghai</strain>
        <tissue evidence="2">Leaf</tissue>
    </source>
</reference>
<gene>
    <name evidence="2" type="ORF">E2562_025297</name>
</gene>
<dbReference type="OrthoDB" id="687931at2759"/>
<comment type="caution">
    <text evidence="2">The sequence shown here is derived from an EMBL/GenBank/DDBJ whole genome shotgun (WGS) entry which is preliminary data.</text>
</comment>